<evidence type="ECO:0000313" key="2">
    <source>
        <dbReference type="Proteomes" id="UP000348942"/>
    </source>
</evidence>
<keyword evidence="2" id="KW-1185">Reference proteome</keyword>
<reference evidence="1 2" key="1">
    <citation type="submission" date="2019-10" db="EMBL/GenBank/DDBJ databases">
        <title>Vibrio sp. nov., isolated from Coralline algae surface.</title>
        <authorList>
            <person name="Geng Y."/>
            <person name="Zhang X."/>
        </authorList>
    </citation>
    <scope>NUCLEOTIDE SEQUENCE [LARGE SCALE GENOMIC DNA]</scope>
    <source>
        <strain evidence="1 2">SM1977</strain>
    </source>
</reference>
<proteinExistence type="predicted"/>
<sequence>MYLFCRQSVQDYQVWQDFFRVSTVVYEEAGLILKNVWKGESNNVFIIFKVENVKVAKAFIKSPATEKHREKAGVLTNEMHFMEEI</sequence>
<name>A0A5Q0TE62_9VIBR</name>
<evidence type="ECO:0008006" key="3">
    <source>
        <dbReference type="Google" id="ProtNLM"/>
    </source>
</evidence>
<protein>
    <recommendedName>
        <fullName evidence="3">DUF1330 domain-containing protein</fullName>
    </recommendedName>
</protein>
<dbReference type="EMBL" id="CP045699">
    <property type="protein sequence ID" value="QGA65011.1"/>
    <property type="molecule type" value="Genomic_DNA"/>
</dbReference>
<dbReference type="RefSeq" id="WP_153447161.1">
    <property type="nucleotide sequence ID" value="NZ_CP045699.1"/>
</dbReference>
<accession>A0A5Q0TE62</accession>
<dbReference type="AlphaFoldDB" id="A0A5Q0TE62"/>
<dbReference type="Proteomes" id="UP000348942">
    <property type="component" value="Chromosome 1"/>
</dbReference>
<evidence type="ECO:0000313" key="1">
    <source>
        <dbReference type="EMBL" id="QGA65011.1"/>
    </source>
</evidence>
<organism evidence="1 2">
    <name type="scientific">Vibrio algicola</name>
    <dbReference type="NCBI Taxonomy" id="2662262"/>
    <lineage>
        <taxon>Bacteria</taxon>
        <taxon>Pseudomonadati</taxon>
        <taxon>Pseudomonadota</taxon>
        <taxon>Gammaproteobacteria</taxon>
        <taxon>Vibrionales</taxon>
        <taxon>Vibrionaceae</taxon>
        <taxon>Vibrio</taxon>
    </lineage>
</organism>
<gene>
    <name evidence="1" type="ORF">GFB47_06035</name>
</gene>